<comment type="caution">
    <text evidence="2">The sequence shown here is derived from an EMBL/GenBank/DDBJ whole genome shotgun (WGS) entry which is preliminary data.</text>
</comment>
<dbReference type="OrthoDB" id="1368146at2"/>
<feature type="transmembrane region" description="Helical" evidence="1">
    <location>
        <begin position="41"/>
        <end position="62"/>
    </location>
</feature>
<dbReference type="AlphaFoldDB" id="A0A3P3W5S4"/>
<gene>
    <name evidence="2" type="ORF">EG849_12275</name>
</gene>
<organism evidence="2 3">
    <name type="scientific">Flavobacterium macacae</name>
    <dbReference type="NCBI Taxonomy" id="2488993"/>
    <lineage>
        <taxon>Bacteria</taxon>
        <taxon>Pseudomonadati</taxon>
        <taxon>Bacteroidota</taxon>
        <taxon>Flavobacteriia</taxon>
        <taxon>Flavobacteriales</taxon>
        <taxon>Flavobacteriaceae</taxon>
        <taxon>Flavobacterium</taxon>
    </lineage>
</organism>
<dbReference type="EMBL" id="RQVR01000014">
    <property type="protein sequence ID" value="RRJ89778.1"/>
    <property type="molecule type" value="Genomic_DNA"/>
</dbReference>
<keyword evidence="1" id="KW-1133">Transmembrane helix</keyword>
<keyword evidence="1" id="KW-0472">Membrane</keyword>
<proteinExistence type="predicted"/>
<accession>A0A3P3W5S4</accession>
<keyword evidence="1" id="KW-0812">Transmembrane</keyword>
<evidence type="ECO:0000313" key="3">
    <source>
        <dbReference type="Proteomes" id="UP000271937"/>
    </source>
</evidence>
<protein>
    <submittedName>
        <fullName evidence="2">Uncharacterized protein</fullName>
    </submittedName>
</protein>
<reference evidence="2 3" key="1">
    <citation type="submission" date="2018-11" db="EMBL/GenBank/DDBJ databases">
        <title>Flavobacterium sp. nov., YIM 102600 draft genome.</title>
        <authorList>
            <person name="Li G."/>
            <person name="Jiang Y."/>
        </authorList>
    </citation>
    <scope>NUCLEOTIDE SEQUENCE [LARGE SCALE GENOMIC DNA]</scope>
    <source>
        <strain evidence="2 3">YIM 102600</strain>
    </source>
</reference>
<keyword evidence="3" id="KW-1185">Reference proteome</keyword>
<evidence type="ECO:0000256" key="1">
    <source>
        <dbReference type="SAM" id="Phobius"/>
    </source>
</evidence>
<dbReference type="RefSeq" id="WP_125013377.1">
    <property type="nucleotide sequence ID" value="NZ_RQVR01000014.1"/>
</dbReference>
<feature type="transmembrane region" description="Helical" evidence="1">
    <location>
        <begin position="12"/>
        <end position="29"/>
    </location>
</feature>
<dbReference type="Proteomes" id="UP000271937">
    <property type="component" value="Unassembled WGS sequence"/>
</dbReference>
<name>A0A3P3W5S4_9FLAO</name>
<sequence>MSERWKYQLKVGLPWGLFMTIIMTFFGTTDKPFMEQAQSGFFYFQMACFLIVGVFILGYSSWKSKTRRERRK</sequence>
<evidence type="ECO:0000313" key="2">
    <source>
        <dbReference type="EMBL" id="RRJ89778.1"/>
    </source>
</evidence>